<gene>
    <name evidence="6" type="ORF">J2S04_000085</name>
</gene>
<evidence type="ECO:0000256" key="3">
    <source>
        <dbReference type="ARBA" id="ARBA00022989"/>
    </source>
</evidence>
<dbReference type="Proteomes" id="UP001229209">
    <property type="component" value="Unassembled WGS sequence"/>
</dbReference>
<dbReference type="InterPro" id="IPR003339">
    <property type="entry name" value="ABC/ECF_trnsptr_transmembrane"/>
</dbReference>
<keyword evidence="2 5" id="KW-0812">Transmembrane</keyword>
<proteinExistence type="predicted"/>
<feature type="transmembrane region" description="Helical" evidence="5">
    <location>
        <begin position="36"/>
        <end position="53"/>
    </location>
</feature>
<reference evidence="6 7" key="1">
    <citation type="submission" date="2023-07" db="EMBL/GenBank/DDBJ databases">
        <title>Genomic Encyclopedia of Type Strains, Phase IV (KMG-IV): sequencing the most valuable type-strain genomes for metagenomic binning, comparative biology and taxonomic classification.</title>
        <authorList>
            <person name="Goeker M."/>
        </authorList>
    </citation>
    <scope>NUCLEOTIDE SEQUENCE [LARGE SCALE GENOMIC DNA]</scope>
    <source>
        <strain evidence="6 7">DSM 25924</strain>
    </source>
</reference>
<dbReference type="Pfam" id="PF02361">
    <property type="entry name" value="CbiQ"/>
    <property type="match status" value="1"/>
</dbReference>
<evidence type="ECO:0000256" key="5">
    <source>
        <dbReference type="SAM" id="Phobius"/>
    </source>
</evidence>
<keyword evidence="4 5" id="KW-0472">Membrane</keyword>
<organism evidence="6 7">
    <name type="scientific">Alicyclobacillus tolerans</name>
    <dbReference type="NCBI Taxonomy" id="90970"/>
    <lineage>
        <taxon>Bacteria</taxon>
        <taxon>Bacillati</taxon>
        <taxon>Bacillota</taxon>
        <taxon>Bacilli</taxon>
        <taxon>Bacillales</taxon>
        <taxon>Alicyclobacillaceae</taxon>
        <taxon>Alicyclobacillus</taxon>
    </lineage>
</organism>
<protein>
    <submittedName>
        <fullName evidence="6">Energy-coupling factor transporter transmembrane protein EcfT</fullName>
    </submittedName>
</protein>
<name>A0ABT9LSB8_9BACL</name>
<keyword evidence="7" id="KW-1185">Reference proteome</keyword>
<feature type="transmembrane region" description="Helical" evidence="5">
    <location>
        <begin position="254"/>
        <end position="272"/>
    </location>
</feature>
<dbReference type="CDD" id="cd16914">
    <property type="entry name" value="EcfT"/>
    <property type="match status" value="1"/>
</dbReference>
<comment type="caution">
    <text evidence="6">The sequence shown here is derived from an EMBL/GenBank/DDBJ whole genome shotgun (WGS) entry which is preliminary data.</text>
</comment>
<feature type="transmembrane region" description="Helical" evidence="5">
    <location>
        <begin position="6"/>
        <end position="24"/>
    </location>
</feature>
<evidence type="ECO:0000313" key="7">
    <source>
        <dbReference type="Proteomes" id="UP001229209"/>
    </source>
</evidence>
<accession>A0ABT9LSB8</accession>
<evidence type="ECO:0000313" key="6">
    <source>
        <dbReference type="EMBL" id="MDP9727163.1"/>
    </source>
</evidence>
<feature type="transmembrane region" description="Helical" evidence="5">
    <location>
        <begin position="216"/>
        <end position="238"/>
    </location>
</feature>
<sequence length="286" mass="33396">MIFSITSLWQMIFLWGVSGCLFFLQQSRTRRSLLSWRYLWILAIVYAIVQIFADAGTPFAPLIWTSGRLWGGWELRLTPEGLYAGILQTLRYLTALLSMTTLALVVKPEDIQHWLPHSWARLRILLSLLFNMLPMVMDEYQQIREWLSFQDRLFPSKQRQNAFLAAVLKVGVALRMLLSRALERSWKLSETMMVRGYGIGQSSRYLRMRFHKSDGLRVSLLIAIMLVYGYALLSLSIIKPDWISLNSFKRFCEWTSLLMFLFTLFSSFWGDVRKGRLDIQKRGNGD</sequence>
<evidence type="ECO:0000256" key="4">
    <source>
        <dbReference type="ARBA" id="ARBA00023136"/>
    </source>
</evidence>
<evidence type="ECO:0000256" key="2">
    <source>
        <dbReference type="ARBA" id="ARBA00022692"/>
    </source>
</evidence>
<dbReference type="EMBL" id="JAURUO010000001">
    <property type="protein sequence ID" value="MDP9727163.1"/>
    <property type="molecule type" value="Genomic_DNA"/>
</dbReference>
<feature type="transmembrane region" description="Helical" evidence="5">
    <location>
        <begin position="82"/>
        <end position="106"/>
    </location>
</feature>
<evidence type="ECO:0000256" key="1">
    <source>
        <dbReference type="ARBA" id="ARBA00004141"/>
    </source>
</evidence>
<comment type="subcellular location">
    <subcellularLocation>
        <location evidence="1">Membrane</location>
        <topology evidence="1">Multi-pass membrane protein</topology>
    </subcellularLocation>
</comment>
<keyword evidence="3 5" id="KW-1133">Transmembrane helix</keyword>